<dbReference type="EMBL" id="BMAW01020412">
    <property type="protein sequence ID" value="GFT67971.1"/>
    <property type="molecule type" value="Genomic_DNA"/>
</dbReference>
<sequence>MEAICYFQWVYFRQEFSELYSGQMVKSIRQLAKYLKSILEAIDIVLETNLTVEIKSELLGIRQYFESVLQIRKMVEKFNFNQVGMIPQGHAMTRFQKSNTEIRTQVYLQLGPG</sequence>
<accession>A0A8X6PI68</accession>
<evidence type="ECO:0000313" key="1">
    <source>
        <dbReference type="EMBL" id="GFT67971.1"/>
    </source>
</evidence>
<protein>
    <submittedName>
        <fullName evidence="1">Uncharacterized protein</fullName>
    </submittedName>
</protein>
<evidence type="ECO:0000313" key="2">
    <source>
        <dbReference type="Proteomes" id="UP000887013"/>
    </source>
</evidence>
<proteinExistence type="predicted"/>
<dbReference type="Proteomes" id="UP000887013">
    <property type="component" value="Unassembled WGS sequence"/>
</dbReference>
<dbReference type="AlphaFoldDB" id="A0A8X6PI68"/>
<comment type="caution">
    <text evidence="1">The sequence shown here is derived from an EMBL/GenBank/DDBJ whole genome shotgun (WGS) entry which is preliminary data.</text>
</comment>
<keyword evidence="2" id="KW-1185">Reference proteome</keyword>
<organism evidence="1 2">
    <name type="scientific">Nephila pilipes</name>
    <name type="common">Giant wood spider</name>
    <name type="synonym">Nephila maculata</name>
    <dbReference type="NCBI Taxonomy" id="299642"/>
    <lineage>
        <taxon>Eukaryota</taxon>
        <taxon>Metazoa</taxon>
        <taxon>Ecdysozoa</taxon>
        <taxon>Arthropoda</taxon>
        <taxon>Chelicerata</taxon>
        <taxon>Arachnida</taxon>
        <taxon>Araneae</taxon>
        <taxon>Araneomorphae</taxon>
        <taxon>Entelegynae</taxon>
        <taxon>Araneoidea</taxon>
        <taxon>Nephilidae</taxon>
        <taxon>Nephila</taxon>
    </lineage>
</organism>
<reference evidence="1" key="1">
    <citation type="submission" date="2020-08" db="EMBL/GenBank/DDBJ databases">
        <title>Multicomponent nature underlies the extraordinary mechanical properties of spider dragline silk.</title>
        <authorList>
            <person name="Kono N."/>
            <person name="Nakamura H."/>
            <person name="Mori M."/>
            <person name="Yoshida Y."/>
            <person name="Ohtoshi R."/>
            <person name="Malay A.D."/>
            <person name="Moran D.A.P."/>
            <person name="Tomita M."/>
            <person name="Numata K."/>
            <person name="Arakawa K."/>
        </authorList>
    </citation>
    <scope>NUCLEOTIDE SEQUENCE</scope>
</reference>
<gene>
    <name evidence="1" type="ORF">NPIL_385541</name>
</gene>
<name>A0A8X6PI68_NEPPI</name>